<keyword evidence="2" id="KW-1185">Reference proteome</keyword>
<reference evidence="1" key="1">
    <citation type="journal article" date="2014" name="Int. J. Syst. Evol. Microbiol.">
        <title>Complete genome sequence of Corynebacterium casei LMG S-19264T (=DSM 44701T), isolated from a smear-ripened cheese.</title>
        <authorList>
            <consortium name="US DOE Joint Genome Institute (JGI-PGF)"/>
            <person name="Walter F."/>
            <person name="Albersmeier A."/>
            <person name="Kalinowski J."/>
            <person name="Ruckert C."/>
        </authorList>
    </citation>
    <scope>NUCLEOTIDE SEQUENCE</scope>
    <source>
        <strain evidence="1">CGMCC 4.7403</strain>
    </source>
</reference>
<reference evidence="1" key="2">
    <citation type="submission" date="2020-09" db="EMBL/GenBank/DDBJ databases">
        <authorList>
            <person name="Sun Q."/>
            <person name="Zhou Y."/>
        </authorList>
    </citation>
    <scope>NUCLEOTIDE SEQUENCE</scope>
    <source>
        <strain evidence="1">CGMCC 4.7403</strain>
    </source>
</reference>
<dbReference type="AlphaFoldDB" id="A0A918Z8J2"/>
<gene>
    <name evidence="1" type="ORF">GCM10017771_59370</name>
</gene>
<dbReference type="Proteomes" id="UP000603227">
    <property type="component" value="Unassembled WGS sequence"/>
</dbReference>
<name>A0A918Z8J2_9ACTN</name>
<proteinExistence type="predicted"/>
<evidence type="ECO:0000313" key="1">
    <source>
        <dbReference type="EMBL" id="GHE40280.1"/>
    </source>
</evidence>
<organism evidence="1 2">
    <name type="scientific">Streptomyces capitiformicae</name>
    <dbReference type="NCBI Taxonomy" id="2014920"/>
    <lineage>
        <taxon>Bacteria</taxon>
        <taxon>Bacillati</taxon>
        <taxon>Actinomycetota</taxon>
        <taxon>Actinomycetes</taxon>
        <taxon>Kitasatosporales</taxon>
        <taxon>Streptomycetaceae</taxon>
        <taxon>Streptomyces</taxon>
    </lineage>
</organism>
<comment type="caution">
    <text evidence="1">The sequence shown here is derived from an EMBL/GenBank/DDBJ whole genome shotgun (WGS) entry which is preliminary data.</text>
</comment>
<protein>
    <submittedName>
        <fullName evidence="1">Uncharacterized protein</fullName>
    </submittedName>
</protein>
<dbReference type="RefSeq" id="WP_189785525.1">
    <property type="nucleotide sequence ID" value="NZ_BNAT01000024.1"/>
</dbReference>
<sequence>MKPNPFHVLGLPVSASDEEVAERCRELGLTGPQEAGALAEWAKDELMGFPETRELHVLLEVPDTDYDRGERWEDFARQYGRRPVAFDAGSGPPAEAPRAADFDLAAVARRLLDGMLTPPAVDLRPALDHAPVPLRLERPPLEVRDVLFG</sequence>
<evidence type="ECO:0000313" key="2">
    <source>
        <dbReference type="Proteomes" id="UP000603227"/>
    </source>
</evidence>
<dbReference type="EMBL" id="BNAT01000024">
    <property type="protein sequence ID" value="GHE40280.1"/>
    <property type="molecule type" value="Genomic_DNA"/>
</dbReference>
<accession>A0A918Z8J2</accession>